<dbReference type="Proteomes" id="UP000245138">
    <property type="component" value="Unassembled WGS sequence"/>
</dbReference>
<protein>
    <recommendedName>
        <fullName evidence="3">DUF2004 domain-containing protein</fullName>
    </recommendedName>
</protein>
<keyword evidence="2" id="KW-1185">Reference proteome</keyword>
<organism evidence="1 2">
    <name type="scientific">Brenneria roseae subsp. americana</name>
    <dbReference type="NCBI Taxonomy" id="1508507"/>
    <lineage>
        <taxon>Bacteria</taxon>
        <taxon>Pseudomonadati</taxon>
        <taxon>Pseudomonadota</taxon>
        <taxon>Gammaproteobacteria</taxon>
        <taxon>Enterobacterales</taxon>
        <taxon>Pectobacteriaceae</taxon>
        <taxon>Brenneria</taxon>
    </lineage>
</organism>
<sequence length="129" mass="15152">MNREDLDFYEDDEGISVNLIFDAFDKSEVQVIYLESELSDEKMLGDINFMLKNQDKIFDLSKKEISLYIERFYESKELSFKLMKIYIFPDVENEFGFVFRWRGDTEHGIGIKFSGLSIKKIGSAEVAFL</sequence>
<dbReference type="EMBL" id="QDKJ01000040">
    <property type="protein sequence ID" value="PWC09215.1"/>
    <property type="molecule type" value="Genomic_DNA"/>
</dbReference>
<comment type="caution">
    <text evidence="1">The sequence shown here is derived from an EMBL/GenBank/DDBJ whole genome shotgun (WGS) entry which is preliminary data.</text>
</comment>
<gene>
    <name evidence="1" type="ORF">B4923_20670</name>
</gene>
<reference evidence="1 2" key="1">
    <citation type="submission" date="2018-04" db="EMBL/GenBank/DDBJ databases">
        <title>Brenneria corticis sp.nov.</title>
        <authorList>
            <person name="Li Y."/>
        </authorList>
    </citation>
    <scope>NUCLEOTIDE SEQUENCE [LARGE SCALE GENOMIC DNA]</scope>
    <source>
        <strain evidence="1 2">LMG 27715</strain>
    </source>
</reference>
<evidence type="ECO:0008006" key="3">
    <source>
        <dbReference type="Google" id="ProtNLM"/>
    </source>
</evidence>
<accession>A0A2U1TIK7</accession>
<evidence type="ECO:0000313" key="2">
    <source>
        <dbReference type="Proteomes" id="UP000245138"/>
    </source>
</evidence>
<proteinExistence type="predicted"/>
<dbReference type="OrthoDB" id="6433309at2"/>
<dbReference type="AlphaFoldDB" id="A0A2U1TIK7"/>
<dbReference type="RefSeq" id="WP_109491558.1">
    <property type="nucleotide sequence ID" value="NZ_QDKJ01000040.1"/>
</dbReference>
<evidence type="ECO:0000313" key="1">
    <source>
        <dbReference type="EMBL" id="PWC09215.1"/>
    </source>
</evidence>
<name>A0A2U1TIK7_9GAMM</name>